<feature type="transmembrane region" description="Helical" evidence="6">
    <location>
        <begin position="203"/>
        <end position="223"/>
    </location>
</feature>
<sequence>MEAIMENLIGSYDQRNAKSWRDEDMAHRSQEMQWRQDDLRRENEWRIEDIRRLRIQAKLENERRQADTRAEQLSAISELGALLGGFALVSIINVNVPDDINLDLLWVYGCVSAITICCMVISLIMCAILLLAVTRYSAHELEYDVRTMTDEDIDMESPFHIWWLKKCETDWNLGYFLFRTGVSLFLVELGVVSWVQYNLYQTTSISISVVAAIGILIWQFRILSRWRYLMKLPAIEVNAPVEVTVSTHRTVSPHRSLSPHRF</sequence>
<keyword evidence="5 6" id="KW-0472">Membrane</keyword>
<dbReference type="AlphaFoldDB" id="A0A1V9YZE9"/>
<evidence type="ECO:0000256" key="6">
    <source>
        <dbReference type="SAM" id="Phobius"/>
    </source>
</evidence>
<gene>
    <name evidence="7" type="ORF">ACHHYP_05135</name>
</gene>
<feature type="transmembrane region" description="Helical" evidence="6">
    <location>
        <begin position="73"/>
        <end position="94"/>
    </location>
</feature>
<dbReference type="PANTHER" id="PTHR31501:SF7">
    <property type="entry name" value="CALCIUM RELEASE-ACTIVATED CALCIUM CHANNEL PROTEIN 1"/>
    <property type="match status" value="1"/>
</dbReference>
<evidence type="ECO:0000256" key="4">
    <source>
        <dbReference type="ARBA" id="ARBA00022989"/>
    </source>
</evidence>
<dbReference type="OrthoDB" id="61124at2759"/>
<dbReference type="InterPro" id="IPR038350">
    <property type="entry name" value="Orai_sf"/>
</dbReference>
<organism evidence="7 8">
    <name type="scientific">Achlya hypogyna</name>
    <name type="common">Oomycete</name>
    <name type="synonym">Protoachlya hypogyna</name>
    <dbReference type="NCBI Taxonomy" id="1202772"/>
    <lineage>
        <taxon>Eukaryota</taxon>
        <taxon>Sar</taxon>
        <taxon>Stramenopiles</taxon>
        <taxon>Oomycota</taxon>
        <taxon>Saprolegniomycetes</taxon>
        <taxon>Saprolegniales</taxon>
        <taxon>Achlyaceae</taxon>
        <taxon>Achlya</taxon>
    </lineage>
</organism>
<dbReference type="GO" id="GO:0015279">
    <property type="term" value="F:store-operated calcium channel activity"/>
    <property type="evidence" value="ECO:0007669"/>
    <property type="project" value="TreeGrafter"/>
</dbReference>
<protein>
    <recommendedName>
        <fullName evidence="9">Transmembrane protein</fullName>
    </recommendedName>
</protein>
<keyword evidence="3 6" id="KW-0812">Transmembrane</keyword>
<proteinExistence type="inferred from homology"/>
<comment type="subcellular location">
    <subcellularLocation>
        <location evidence="1">Membrane</location>
        <topology evidence="1">Multi-pass membrane protein</topology>
    </subcellularLocation>
</comment>
<dbReference type="GO" id="GO:0016020">
    <property type="term" value="C:membrane"/>
    <property type="evidence" value="ECO:0007669"/>
    <property type="project" value="UniProtKB-SubCell"/>
</dbReference>
<evidence type="ECO:0000256" key="3">
    <source>
        <dbReference type="ARBA" id="ARBA00022692"/>
    </source>
</evidence>
<dbReference type="InterPro" id="IPR012446">
    <property type="entry name" value="CRAC_channel"/>
</dbReference>
<feature type="transmembrane region" description="Helical" evidence="6">
    <location>
        <begin position="176"/>
        <end position="197"/>
    </location>
</feature>
<feature type="transmembrane region" description="Helical" evidence="6">
    <location>
        <begin position="106"/>
        <end position="133"/>
    </location>
</feature>
<dbReference type="GO" id="GO:0002115">
    <property type="term" value="P:store-operated calcium entry"/>
    <property type="evidence" value="ECO:0007669"/>
    <property type="project" value="TreeGrafter"/>
</dbReference>
<evidence type="ECO:0000256" key="2">
    <source>
        <dbReference type="ARBA" id="ARBA00008062"/>
    </source>
</evidence>
<evidence type="ECO:0000313" key="7">
    <source>
        <dbReference type="EMBL" id="OQR90920.1"/>
    </source>
</evidence>
<dbReference type="EMBL" id="JNBR01000567">
    <property type="protein sequence ID" value="OQR90920.1"/>
    <property type="molecule type" value="Genomic_DNA"/>
</dbReference>
<accession>A0A1V9YZE9</accession>
<dbReference type="PANTHER" id="PTHR31501">
    <property type="entry name" value="CALCIUM RELEASE-ACTIVATED CALCIUM CHANNEL PROTEIN 1"/>
    <property type="match status" value="1"/>
</dbReference>
<dbReference type="Proteomes" id="UP000243579">
    <property type="component" value="Unassembled WGS sequence"/>
</dbReference>
<keyword evidence="8" id="KW-1185">Reference proteome</keyword>
<reference evidence="7 8" key="1">
    <citation type="journal article" date="2014" name="Genome Biol. Evol.">
        <title>The secreted proteins of Achlya hypogyna and Thraustotheca clavata identify the ancestral oomycete secretome and reveal gene acquisitions by horizontal gene transfer.</title>
        <authorList>
            <person name="Misner I."/>
            <person name="Blouin N."/>
            <person name="Leonard G."/>
            <person name="Richards T.A."/>
            <person name="Lane C.E."/>
        </authorList>
    </citation>
    <scope>NUCLEOTIDE SEQUENCE [LARGE SCALE GENOMIC DNA]</scope>
    <source>
        <strain evidence="7 8">ATCC 48635</strain>
    </source>
</reference>
<name>A0A1V9YZE9_ACHHY</name>
<evidence type="ECO:0000256" key="1">
    <source>
        <dbReference type="ARBA" id="ARBA00004141"/>
    </source>
</evidence>
<dbReference type="Gene3D" id="1.20.140.140">
    <property type="entry name" value="Calcium release-activated calcium channel protein Orai"/>
    <property type="match status" value="1"/>
</dbReference>
<dbReference type="Pfam" id="PF07856">
    <property type="entry name" value="Orai-1"/>
    <property type="match status" value="1"/>
</dbReference>
<evidence type="ECO:0008006" key="9">
    <source>
        <dbReference type="Google" id="ProtNLM"/>
    </source>
</evidence>
<comment type="caution">
    <text evidence="7">The sequence shown here is derived from an EMBL/GenBank/DDBJ whole genome shotgun (WGS) entry which is preliminary data.</text>
</comment>
<evidence type="ECO:0000313" key="8">
    <source>
        <dbReference type="Proteomes" id="UP000243579"/>
    </source>
</evidence>
<evidence type="ECO:0000256" key="5">
    <source>
        <dbReference type="ARBA" id="ARBA00023136"/>
    </source>
</evidence>
<keyword evidence="4 6" id="KW-1133">Transmembrane helix</keyword>
<comment type="similarity">
    <text evidence="2">Belongs to the Orai family.</text>
</comment>